<dbReference type="InterPro" id="IPR003824">
    <property type="entry name" value="UppP"/>
</dbReference>
<dbReference type="GO" id="GO:0071555">
    <property type="term" value="P:cell wall organization"/>
    <property type="evidence" value="ECO:0007669"/>
    <property type="project" value="UniProtKB-KW"/>
</dbReference>
<proteinExistence type="inferred from homology"/>
<comment type="catalytic activity">
    <reaction evidence="13 14">
        <text>di-trans,octa-cis-undecaprenyl diphosphate + H2O = di-trans,octa-cis-undecaprenyl phosphate + phosphate + H(+)</text>
        <dbReference type="Rhea" id="RHEA:28094"/>
        <dbReference type="ChEBI" id="CHEBI:15377"/>
        <dbReference type="ChEBI" id="CHEBI:15378"/>
        <dbReference type="ChEBI" id="CHEBI:43474"/>
        <dbReference type="ChEBI" id="CHEBI:58405"/>
        <dbReference type="ChEBI" id="CHEBI:60392"/>
        <dbReference type="EC" id="3.6.1.27"/>
    </reaction>
</comment>
<keyword evidence="7 14" id="KW-0378">Hydrolase</keyword>
<feature type="transmembrane region" description="Helical" evidence="14">
    <location>
        <begin position="40"/>
        <end position="59"/>
    </location>
</feature>
<dbReference type="PANTHER" id="PTHR30622:SF4">
    <property type="entry name" value="UNDECAPRENYL-DIPHOSPHATASE"/>
    <property type="match status" value="1"/>
</dbReference>
<keyword evidence="9 14" id="KW-0472">Membrane</keyword>
<dbReference type="PANTHER" id="PTHR30622">
    <property type="entry name" value="UNDECAPRENYL-DIPHOSPHATASE"/>
    <property type="match status" value="1"/>
</dbReference>
<reference evidence="15" key="1">
    <citation type="journal article" date="2020" name="mSystems">
        <title>Genome- and Community-Level Interaction Insights into Carbon Utilization and Element Cycling Functions of Hydrothermarchaeota in Hydrothermal Sediment.</title>
        <authorList>
            <person name="Zhou Z."/>
            <person name="Liu Y."/>
            <person name="Xu W."/>
            <person name="Pan J."/>
            <person name="Luo Z.H."/>
            <person name="Li M."/>
        </authorList>
    </citation>
    <scope>NUCLEOTIDE SEQUENCE [LARGE SCALE GENOMIC DNA]</scope>
    <source>
        <strain evidence="15">SpSt-767</strain>
    </source>
</reference>
<evidence type="ECO:0000256" key="11">
    <source>
        <dbReference type="ARBA" id="ARBA00032707"/>
    </source>
</evidence>
<feature type="transmembrane region" description="Helical" evidence="14">
    <location>
        <begin position="183"/>
        <end position="203"/>
    </location>
</feature>
<evidence type="ECO:0000256" key="5">
    <source>
        <dbReference type="ARBA" id="ARBA00022475"/>
    </source>
</evidence>
<keyword evidence="14" id="KW-0133">Cell shape</keyword>
<evidence type="ECO:0000256" key="3">
    <source>
        <dbReference type="ARBA" id="ARBA00012374"/>
    </source>
</evidence>
<evidence type="ECO:0000256" key="13">
    <source>
        <dbReference type="ARBA" id="ARBA00047594"/>
    </source>
</evidence>
<evidence type="ECO:0000256" key="12">
    <source>
        <dbReference type="ARBA" id="ARBA00032932"/>
    </source>
</evidence>
<dbReference type="EC" id="3.6.1.27" evidence="3 14"/>
<keyword evidence="10 14" id="KW-0046">Antibiotic resistance</keyword>
<keyword evidence="8 14" id="KW-1133">Transmembrane helix</keyword>
<evidence type="ECO:0000256" key="10">
    <source>
        <dbReference type="ARBA" id="ARBA00023251"/>
    </source>
</evidence>
<evidence type="ECO:0000313" key="15">
    <source>
        <dbReference type="EMBL" id="HHS30680.1"/>
    </source>
</evidence>
<comment type="miscellaneous">
    <text evidence="14">Bacitracin is thought to be involved in the inhibition of peptidoglycan synthesis by sequestering undecaprenyl diphosphate, thereby reducing the pool of lipid carrier available.</text>
</comment>
<keyword evidence="5 14" id="KW-1003">Cell membrane</keyword>
<accession>A0A7V6A5R5</accession>
<name>A0A7V6A5R5_9BACT</name>
<comment type="similarity">
    <text evidence="2 14">Belongs to the UppP family.</text>
</comment>
<keyword evidence="14" id="KW-0961">Cell wall biogenesis/degradation</keyword>
<dbReference type="GO" id="GO:0008360">
    <property type="term" value="P:regulation of cell shape"/>
    <property type="evidence" value="ECO:0007669"/>
    <property type="project" value="UniProtKB-KW"/>
</dbReference>
<dbReference type="NCBIfam" id="TIGR00753">
    <property type="entry name" value="undec_PP_bacA"/>
    <property type="match status" value="1"/>
</dbReference>
<dbReference type="GO" id="GO:0009252">
    <property type="term" value="P:peptidoglycan biosynthetic process"/>
    <property type="evidence" value="ECO:0007669"/>
    <property type="project" value="UniProtKB-KW"/>
</dbReference>
<evidence type="ECO:0000256" key="4">
    <source>
        <dbReference type="ARBA" id="ARBA00021581"/>
    </source>
</evidence>
<organism evidence="15">
    <name type="scientific">Desulfobacca acetoxidans</name>
    <dbReference type="NCBI Taxonomy" id="60893"/>
    <lineage>
        <taxon>Bacteria</taxon>
        <taxon>Pseudomonadati</taxon>
        <taxon>Thermodesulfobacteriota</taxon>
        <taxon>Desulfobaccia</taxon>
        <taxon>Desulfobaccales</taxon>
        <taxon>Desulfobaccaceae</taxon>
        <taxon>Desulfobacca</taxon>
    </lineage>
</organism>
<dbReference type="HAMAP" id="MF_01006">
    <property type="entry name" value="Undec_diphosphatase"/>
    <property type="match status" value="1"/>
</dbReference>
<dbReference type="EMBL" id="DTGR01000207">
    <property type="protein sequence ID" value="HHS30680.1"/>
    <property type="molecule type" value="Genomic_DNA"/>
</dbReference>
<evidence type="ECO:0000256" key="6">
    <source>
        <dbReference type="ARBA" id="ARBA00022692"/>
    </source>
</evidence>
<dbReference type="GO" id="GO:0005886">
    <property type="term" value="C:plasma membrane"/>
    <property type="evidence" value="ECO:0007669"/>
    <property type="project" value="UniProtKB-SubCell"/>
</dbReference>
<dbReference type="GO" id="GO:0050380">
    <property type="term" value="F:undecaprenyl-diphosphatase activity"/>
    <property type="evidence" value="ECO:0007669"/>
    <property type="project" value="UniProtKB-UniRule"/>
</dbReference>
<feature type="transmembrane region" description="Helical" evidence="14">
    <location>
        <begin position="215"/>
        <end position="239"/>
    </location>
</feature>
<evidence type="ECO:0000256" key="7">
    <source>
        <dbReference type="ARBA" id="ARBA00022801"/>
    </source>
</evidence>
<feature type="transmembrane region" description="Helical" evidence="14">
    <location>
        <begin position="245"/>
        <end position="265"/>
    </location>
</feature>
<keyword evidence="14" id="KW-0573">Peptidoglycan synthesis</keyword>
<comment type="function">
    <text evidence="14">Catalyzes the dephosphorylation of undecaprenyl diphosphate (UPP). Confers resistance to bacitracin.</text>
</comment>
<keyword evidence="6 14" id="KW-0812">Transmembrane</keyword>
<evidence type="ECO:0000256" key="14">
    <source>
        <dbReference type="HAMAP-Rule" id="MF_01006"/>
    </source>
</evidence>
<dbReference type="Pfam" id="PF02673">
    <property type="entry name" value="BacA"/>
    <property type="match status" value="1"/>
</dbReference>
<comment type="subcellular location">
    <subcellularLocation>
        <location evidence="1 14">Cell membrane</location>
        <topology evidence="1 14">Multi-pass membrane protein</topology>
    </subcellularLocation>
</comment>
<gene>
    <name evidence="14 15" type="primary">uppP</name>
    <name evidence="15" type="ORF">ENV52_13385</name>
</gene>
<evidence type="ECO:0000256" key="2">
    <source>
        <dbReference type="ARBA" id="ARBA00010621"/>
    </source>
</evidence>
<protein>
    <recommendedName>
        <fullName evidence="4 14">Undecaprenyl-diphosphatase</fullName>
        <ecNumber evidence="3 14">3.6.1.27</ecNumber>
    </recommendedName>
    <alternativeName>
        <fullName evidence="12 14">Bacitracin resistance protein</fullName>
    </alternativeName>
    <alternativeName>
        <fullName evidence="11 14">Undecaprenyl pyrophosphate phosphatase</fullName>
    </alternativeName>
</protein>
<dbReference type="GO" id="GO:0046677">
    <property type="term" value="P:response to antibiotic"/>
    <property type="evidence" value="ECO:0007669"/>
    <property type="project" value="UniProtKB-UniRule"/>
</dbReference>
<comment type="caution">
    <text evidence="15">The sequence shown here is derived from an EMBL/GenBank/DDBJ whole genome shotgun (WGS) entry which is preliminary data.</text>
</comment>
<dbReference type="AlphaFoldDB" id="A0A7V6A5R5"/>
<sequence length="267" mass="29513">MHPLMAIFLGFVQGLTEFLPISSSGHLALLEHYLHVQGGGLSFDILLHVGSLVALLWYFREDWVNMGSSILRPSPYSRLERRLFICLAAATIPGALAGVLLQKSAETIFRQPWRIALLLGGLGILLILAERLARHLRPLTNLNLGDALLIGFSQALAIMPGVSRAGITMTTGLFLGFTRESTARFSFLLATPIIAGAGFYDLLKWIKHPPNNLSWGAGICGFLSALVFSYLAIHFLLHYLRRHTFYPFAVYRLLLAALILGLTILKY</sequence>
<feature type="transmembrane region" description="Helical" evidence="14">
    <location>
        <begin position="79"/>
        <end position="101"/>
    </location>
</feature>
<evidence type="ECO:0000256" key="8">
    <source>
        <dbReference type="ARBA" id="ARBA00022989"/>
    </source>
</evidence>
<evidence type="ECO:0000256" key="1">
    <source>
        <dbReference type="ARBA" id="ARBA00004651"/>
    </source>
</evidence>
<evidence type="ECO:0000256" key="9">
    <source>
        <dbReference type="ARBA" id="ARBA00023136"/>
    </source>
</evidence>
<feature type="transmembrane region" description="Helical" evidence="14">
    <location>
        <begin position="113"/>
        <end position="132"/>
    </location>
</feature>